<accession>U6L843</accession>
<feature type="compositionally biased region" description="Low complexity" evidence="1">
    <location>
        <begin position="31"/>
        <end position="45"/>
    </location>
</feature>
<dbReference type="GeneID" id="25255067"/>
<dbReference type="OrthoDB" id="5587616at2759"/>
<protein>
    <submittedName>
        <fullName evidence="2">TPR domain-containing protein, putative</fullName>
    </submittedName>
</protein>
<proteinExistence type="predicted"/>
<evidence type="ECO:0000313" key="2">
    <source>
        <dbReference type="EMBL" id="CDJ43920.1"/>
    </source>
</evidence>
<dbReference type="Proteomes" id="UP000030747">
    <property type="component" value="Unassembled WGS sequence"/>
</dbReference>
<dbReference type="AlphaFoldDB" id="U6L843"/>
<dbReference type="VEuPathDB" id="ToxoDB:ETH2_1527600"/>
<feature type="region of interest" description="Disordered" evidence="1">
    <location>
        <begin position="95"/>
        <end position="125"/>
    </location>
</feature>
<dbReference type="RefSeq" id="XP_013234669.1">
    <property type="nucleotide sequence ID" value="XM_013379215.1"/>
</dbReference>
<dbReference type="VEuPathDB" id="ToxoDB:ETH_00029940"/>
<sequence>MGVLYLWFGDALLSLEESKDDVLAQLPQAKTAAASSSSSSSSTAAAEKKDEGEVSDDELAFQMLELAKKCLATLLNYIPAAAAAAAEAAAAEPAAAAKPDAETPATPKAETPKADAVAAATDPEAAAAATTGPAAAAAATDAAAAAAATLSREEIVTAATDLSFACMRLGDLQLMNNRFQDATEDYGEADYGEAVRVRGAFALGSSNLLAPSVSLAQSLFFSGDISKALETFKAVLLLQALLLSLQLRMSL</sequence>
<organism evidence="2 3">
    <name type="scientific">Eimeria tenella</name>
    <name type="common">Coccidian parasite</name>
    <dbReference type="NCBI Taxonomy" id="5802"/>
    <lineage>
        <taxon>Eukaryota</taxon>
        <taxon>Sar</taxon>
        <taxon>Alveolata</taxon>
        <taxon>Apicomplexa</taxon>
        <taxon>Conoidasida</taxon>
        <taxon>Coccidia</taxon>
        <taxon>Eucoccidiorida</taxon>
        <taxon>Eimeriorina</taxon>
        <taxon>Eimeriidae</taxon>
        <taxon>Eimeria</taxon>
    </lineage>
</organism>
<evidence type="ECO:0000313" key="3">
    <source>
        <dbReference type="Proteomes" id="UP000030747"/>
    </source>
</evidence>
<reference evidence="2" key="1">
    <citation type="submission" date="2013-10" db="EMBL/GenBank/DDBJ databases">
        <title>Genomic analysis of the causative agents of coccidiosis in chickens.</title>
        <authorList>
            <person name="Reid A.J."/>
            <person name="Blake D."/>
            <person name="Billington K."/>
            <person name="Browne H."/>
            <person name="Dunn M."/>
            <person name="Hung S."/>
            <person name="Kawahara F."/>
            <person name="Miranda-Saavedra D."/>
            <person name="Mourier T."/>
            <person name="Nagra H."/>
            <person name="Otto T.D."/>
            <person name="Rawlings N."/>
            <person name="Sanchez A."/>
            <person name="Sanders M."/>
            <person name="Subramaniam C."/>
            <person name="Tay Y."/>
            <person name="Dear P."/>
            <person name="Doerig C."/>
            <person name="Gruber A."/>
            <person name="Parkinson J."/>
            <person name="Shirley M."/>
            <person name="Wan K.L."/>
            <person name="Berriman M."/>
            <person name="Tomley F."/>
            <person name="Pain A."/>
        </authorList>
    </citation>
    <scope>NUCLEOTIDE SEQUENCE [LARGE SCALE GENOMIC DNA]</scope>
    <source>
        <strain evidence="2">Houghton</strain>
    </source>
</reference>
<name>U6L843_EIMTE</name>
<keyword evidence="3" id="KW-1185">Reference proteome</keyword>
<dbReference type="EMBL" id="HG676352">
    <property type="protein sequence ID" value="CDJ43920.1"/>
    <property type="molecule type" value="Genomic_DNA"/>
</dbReference>
<evidence type="ECO:0000256" key="1">
    <source>
        <dbReference type="SAM" id="MobiDB-lite"/>
    </source>
</evidence>
<gene>
    <name evidence="2" type="ORF">ETH_00029940</name>
</gene>
<feature type="region of interest" description="Disordered" evidence="1">
    <location>
        <begin position="27"/>
        <end position="54"/>
    </location>
</feature>
<reference evidence="2" key="2">
    <citation type="submission" date="2013-10" db="EMBL/GenBank/DDBJ databases">
        <authorList>
            <person name="Aslett M."/>
        </authorList>
    </citation>
    <scope>NUCLEOTIDE SEQUENCE [LARGE SCALE GENOMIC DNA]</scope>
    <source>
        <strain evidence="2">Houghton</strain>
    </source>
</reference>